<dbReference type="PANTHER" id="PTHR43135:SF3">
    <property type="entry name" value="ALPHA-D-RIBOSE 1-METHYLPHOSPHONATE 5-TRIPHOSPHATE DIPHOSPHATASE"/>
    <property type="match status" value="1"/>
</dbReference>
<comment type="caution">
    <text evidence="2">The sequence shown here is derived from an EMBL/GenBank/DDBJ whole genome shotgun (WGS) entry which is preliminary data.</text>
</comment>
<dbReference type="InterPro" id="IPR032466">
    <property type="entry name" value="Metal_Hydrolase"/>
</dbReference>
<evidence type="ECO:0000313" key="2">
    <source>
        <dbReference type="EMBL" id="GCL63456.1"/>
    </source>
</evidence>
<dbReference type="InterPro" id="IPR006680">
    <property type="entry name" value="Amidohydro-rel"/>
</dbReference>
<dbReference type="PANTHER" id="PTHR43135">
    <property type="entry name" value="ALPHA-D-RIBOSE 1-METHYLPHOSPHONATE 5-TRIPHOSPHATE DIPHOSPHATASE"/>
    <property type="match status" value="1"/>
</dbReference>
<dbReference type="InterPro" id="IPR011059">
    <property type="entry name" value="Metal-dep_hydrolase_composite"/>
</dbReference>
<gene>
    <name evidence="2" type="ORF">AQPW35_25370</name>
</gene>
<evidence type="ECO:0000259" key="1">
    <source>
        <dbReference type="Pfam" id="PF01979"/>
    </source>
</evidence>
<keyword evidence="3" id="KW-1185">Reference proteome</keyword>
<dbReference type="EMBL" id="BJCL01000005">
    <property type="protein sequence ID" value="GCL63456.1"/>
    <property type="molecule type" value="Genomic_DNA"/>
</dbReference>
<dbReference type="SUPFAM" id="SSF51338">
    <property type="entry name" value="Composite domain of metallo-dependent hydrolases"/>
    <property type="match status" value="1"/>
</dbReference>
<feature type="domain" description="Amidohydrolase-related" evidence="1">
    <location>
        <begin position="55"/>
        <end position="396"/>
    </location>
</feature>
<dbReference type="SUPFAM" id="SSF51556">
    <property type="entry name" value="Metallo-dependent hydrolases"/>
    <property type="match status" value="1"/>
</dbReference>
<dbReference type="GO" id="GO:0016810">
    <property type="term" value="F:hydrolase activity, acting on carbon-nitrogen (but not peptide) bonds"/>
    <property type="evidence" value="ECO:0007669"/>
    <property type="project" value="InterPro"/>
</dbReference>
<dbReference type="InterPro" id="IPR051781">
    <property type="entry name" value="Metallo-dep_Hydrolase"/>
</dbReference>
<evidence type="ECO:0000313" key="3">
    <source>
        <dbReference type="Proteomes" id="UP000301751"/>
    </source>
</evidence>
<dbReference type="InterPro" id="IPR057744">
    <property type="entry name" value="OTAase-like"/>
</dbReference>
<sequence>MTGRQVLFNARPFDSAAGTIGPLSAIVIDGDRITDVLPGSPRVDDAQAIDAGGRVVLPGLVDAHVHVTATTHDLTNLGLQPPSLITAETSVVMREMLHRGFTTVRDAAGADYGLQEAQARGIFEGPRLFIAGAPISQTGGHADQRPKGVRQRNWFCSCAGLGLVGAICDGVGEVRRAVREQVRTGANQIKIMAGGGVSSPTDPLEGTQFSLEELRAAVEEAEAANLYAMAHAYSPRAITRAVQAGVRSIEHGNLLDVATARVMKEHGAYLVPTLVTYTALATEGERLGWTAEMLAKLAKVRAAGLESVRIARAEGVPVVFGTDLLGHMHAQQNAEFGIRLQAMGPVAVLQSATIVAAQLLRAEGRIGQLLPGAWADLLVVDGDPTASLDMLASPATGIRLLMQGGRVVRSSLPAG</sequence>
<dbReference type="RefSeq" id="WP_137733184.1">
    <property type="nucleotide sequence ID" value="NZ_BJCL01000005.1"/>
</dbReference>
<dbReference type="Pfam" id="PF01979">
    <property type="entry name" value="Amidohydro_1"/>
    <property type="match status" value="1"/>
</dbReference>
<dbReference type="AlphaFoldDB" id="A0A480AR96"/>
<name>A0A480AR96_9BURK</name>
<accession>A0A480AR96</accession>
<dbReference type="Gene3D" id="3.20.20.140">
    <property type="entry name" value="Metal-dependent hydrolases"/>
    <property type="match status" value="1"/>
</dbReference>
<dbReference type="CDD" id="cd01299">
    <property type="entry name" value="Met_dep_hydrolase_A"/>
    <property type="match status" value="1"/>
</dbReference>
<proteinExistence type="predicted"/>
<protein>
    <submittedName>
        <fullName evidence="2">Peptidase M38</fullName>
    </submittedName>
</protein>
<dbReference type="Gene3D" id="2.30.40.10">
    <property type="entry name" value="Urease, subunit C, domain 1"/>
    <property type="match status" value="1"/>
</dbReference>
<dbReference type="OrthoDB" id="9782972at2"/>
<dbReference type="Proteomes" id="UP000301751">
    <property type="component" value="Unassembled WGS sequence"/>
</dbReference>
<organism evidence="2 3">
    <name type="scientific">Pseudaquabacterium pictum</name>
    <dbReference type="NCBI Taxonomy" id="2315236"/>
    <lineage>
        <taxon>Bacteria</taxon>
        <taxon>Pseudomonadati</taxon>
        <taxon>Pseudomonadota</taxon>
        <taxon>Betaproteobacteria</taxon>
        <taxon>Burkholderiales</taxon>
        <taxon>Sphaerotilaceae</taxon>
        <taxon>Pseudaquabacterium</taxon>
    </lineage>
</organism>
<reference evidence="3" key="1">
    <citation type="submission" date="2019-03" db="EMBL/GenBank/DDBJ databases">
        <title>Aquabacterium pictum sp.nov., the first bacteriochlorophyll a-containing freshwater bacterium in the genus Aquabacterium of the class Betaproteobacteria.</title>
        <authorList>
            <person name="Hirose S."/>
            <person name="Tank M."/>
            <person name="Hara E."/>
            <person name="Tamaki H."/>
            <person name="Takaichi S."/>
            <person name="Haruta S."/>
            <person name="Hanada S."/>
        </authorList>
    </citation>
    <scope>NUCLEOTIDE SEQUENCE [LARGE SCALE GENOMIC DNA]</scope>
    <source>
        <strain evidence="3">W35</strain>
    </source>
</reference>